<dbReference type="Proteomes" id="UP000002673">
    <property type="component" value="Chromosome"/>
</dbReference>
<feature type="transmembrane region" description="Helical" evidence="1">
    <location>
        <begin position="147"/>
        <end position="172"/>
    </location>
</feature>
<keyword evidence="1" id="KW-0472">Membrane</keyword>
<dbReference type="KEGG" id="sfx:S4342"/>
<feature type="transmembrane region" description="Helical" evidence="1">
    <location>
        <begin position="192"/>
        <end position="210"/>
    </location>
</feature>
<feature type="transmembrane region" description="Helical" evidence="1">
    <location>
        <begin position="329"/>
        <end position="350"/>
    </location>
</feature>
<dbReference type="EMBL" id="AE014073">
    <property type="protein sequence ID" value="AAP19297.1"/>
    <property type="molecule type" value="Genomic_DNA"/>
</dbReference>
<protein>
    <submittedName>
        <fullName evidence="2">Transport protein</fullName>
    </submittedName>
</protein>
<keyword evidence="1" id="KW-1133">Transmembrane helix</keyword>
<name>A0A0H2W115_SHIFL</name>
<feature type="transmembrane region" description="Helical" evidence="1">
    <location>
        <begin position="108"/>
        <end position="127"/>
    </location>
</feature>
<dbReference type="Pfam" id="PF13687">
    <property type="entry name" value="DUF4153"/>
    <property type="match status" value="1"/>
</dbReference>
<keyword evidence="1" id="KW-0812">Transmembrane</keyword>
<evidence type="ECO:0000256" key="1">
    <source>
        <dbReference type="SAM" id="Phobius"/>
    </source>
</evidence>
<feature type="transmembrane region" description="Helical" evidence="1">
    <location>
        <begin position="362"/>
        <end position="382"/>
    </location>
</feature>
<proteinExistence type="predicted"/>
<feature type="transmembrane region" description="Helical" evidence="1">
    <location>
        <begin position="257"/>
        <end position="277"/>
    </location>
</feature>
<evidence type="ECO:0000313" key="3">
    <source>
        <dbReference type="Proteomes" id="UP000002673"/>
    </source>
</evidence>
<reference evidence="2 3" key="1">
    <citation type="journal article" date="2003" name="Infect. Immun.">
        <title>Complete genome sequence and comparative genomics of Shigella flexneri serotype 2a strain 2457T.</title>
        <authorList>
            <person name="Wei J."/>
            <person name="Goldberg M.B."/>
            <person name="Burland V."/>
            <person name="Venkatesan M.M."/>
            <person name="Deng W."/>
            <person name="Fournier G."/>
            <person name="Mayhew G.F."/>
            <person name="Plunkett G.III."/>
            <person name="Rose D.J."/>
            <person name="Darling A."/>
            <person name="Mau B."/>
            <person name="Perna N.T."/>
            <person name="Payne S.M."/>
            <person name="Runyen-Janecky L.J."/>
            <person name="Zhou S."/>
            <person name="Schwartz D.C."/>
            <person name="Blattner F.R."/>
        </authorList>
    </citation>
    <scope>NUCLEOTIDE SEQUENCE [LARGE SCALE GENOMIC DNA]</scope>
    <source>
        <strain evidence="3">ATCC 700930 / 2457T / Serotype 2a</strain>
    </source>
</reference>
<dbReference type="HOGENOM" id="CLU_030637_1_1_6"/>
<feature type="transmembrane region" description="Helical" evidence="1">
    <location>
        <begin position="298"/>
        <end position="317"/>
    </location>
</feature>
<dbReference type="InterPro" id="IPR025291">
    <property type="entry name" value="DUF4153"/>
</dbReference>
<accession>A0A0H2W115</accession>
<dbReference type="AlphaFoldDB" id="A0A0H2W115"/>
<dbReference type="RefSeq" id="WP_000370887.1">
    <property type="nucleotide sequence ID" value="NZ_BSBP01000001.1"/>
</dbReference>
<organism evidence="2 3">
    <name type="scientific">Shigella flexneri</name>
    <dbReference type="NCBI Taxonomy" id="623"/>
    <lineage>
        <taxon>Bacteria</taxon>
        <taxon>Pseudomonadati</taxon>
        <taxon>Pseudomonadota</taxon>
        <taxon>Gammaproteobacteria</taxon>
        <taxon>Enterobacterales</taxon>
        <taxon>Enterobacteriaceae</taxon>
        <taxon>Shigella</taxon>
    </lineage>
</organism>
<feature type="transmembrane region" description="Helical" evidence="1">
    <location>
        <begin position="48"/>
        <end position="68"/>
    </location>
</feature>
<gene>
    <name evidence="2" type="primary">yhgE</name>
    <name evidence="2" type="ordered locus">S4342</name>
</gene>
<sequence>MDNVELSPATRWGMIATGLLQGMIATGLLQGLVCYLLIAWLAGKNHSWIVYGVPATVAFSSVLLFSVISFKQKRLWGWLALVFIATTGMSGWLKWQTDGMNPWRAEKAIWDFGCYLLLMAMLLLPWIQQSLRIRNGSSRYSYFYQSVWHNVLILLVIFLSNGLTWLVLLLWGELFKLVGITFFNTLFFATDWFMYLTFGLVTALAVILARTQSRLIDSIQKLFTLIATGLLPLVSLLTLMFIITLPFTGLSAISRHISAAGLLLTLAFLQLILMAIVRDPQKASLPWTGPLRCLIKTALLVAPLYVFVATWGLWLRVAQYGWTVDRLQGALAELVLLVWSLGYFVSIVWRNGQNPLVLQGKVNLAVSLLVLVILVLLNSPVLDSMRISVNSHMARYQSGKNTPDQVTIYMLEQSGRYGRAALESLKSDAGFMKDPKRARDLLMALDGEQHLQEQVSEKVFAENVLIAPGSVKPDATFWSALIQDRYNVMTCIEKDACVLVEQDLNSDGQAERILFAFNDDRVIVYGFDSDRKEWDALDMSLLPNEITKEKLLTAAKDGKLGTRPKAWRDLTVDGETLEINLSK</sequence>
<feature type="transmembrane region" description="Helical" evidence="1">
    <location>
        <begin position="12"/>
        <end position="42"/>
    </location>
</feature>
<evidence type="ECO:0000313" key="2">
    <source>
        <dbReference type="EMBL" id="AAP19297.1"/>
    </source>
</evidence>
<feature type="transmembrane region" description="Helical" evidence="1">
    <location>
        <begin position="222"/>
        <end position="245"/>
    </location>
</feature>
<feature type="transmembrane region" description="Helical" evidence="1">
    <location>
        <begin position="75"/>
        <end position="93"/>
    </location>
</feature>